<dbReference type="Gene3D" id="2.130.10.10">
    <property type="entry name" value="YVTN repeat-like/Quinoprotein amine dehydrogenase"/>
    <property type="match status" value="2"/>
</dbReference>
<evidence type="ECO:0000313" key="10">
    <source>
        <dbReference type="EMBL" id="KAJ8920223.1"/>
    </source>
</evidence>
<accession>A0AAV8W159</accession>
<comment type="caution">
    <text evidence="10">The sequence shown here is derived from an EMBL/GenBank/DDBJ whole genome shotgun (WGS) entry which is preliminary data.</text>
</comment>
<gene>
    <name evidence="10" type="ORF">NQ315_011884</name>
</gene>
<dbReference type="SMART" id="SM00320">
    <property type="entry name" value="WD40"/>
    <property type="match status" value="5"/>
</dbReference>
<sequence length="951" mass="105707">MTNTVHGPLRYAHDEGHTDVCYTEDGTKFITCGADGDIRIWSSTDDSEDPIHNCIGEWALSVRHKGNNLYVATSSNDIQILTLPEGDRDGVLDRFVAPINHIATAKDSKLIALAGEDMEVKMINLERENKEVTIFDGFLGPCLCVAISPNSKMLAASSGDTKLRFWNIETTEMLKEISCFPKVNSFSNAKNLCRIDFDPVKGTQLAYPNEQSVIILNTSDWSTQAVLACENVFSAFSIVQYSPCGKYILATTEGGDFVIWEVSSETMVSCSKHEKSIAVCGLMWNPTGNGEIVYTDIEGQLGVITGAIKTNPQRTDEAETISNDGFDDAVELEGIQFEDDDEDNENAVSVEKLKRECMGSPDLELKNLEERSSHTLTPRPRTPEIPLQPPFMPSSTPGHLDPRYLCWNEVGVVKSYGRQADETASKSIEVDFHDATFHNNMMLQNYQDYTMGALSTAALAVASSSQIHVIPLAASSKEWLLKMEEPEEIVLVASSENLICFAMANYIVRVCSIFGIQRCVVSIPGPLVSMVAFKNILMVAYHAAGVRKGDQCINIRLMKFEGTSVDCKDIGSALGPESTLMWLGFSDVGTPAMMDSLGMLSLYPHNSNTWIPFCDTTRHVSFYTVQTNIAIILNYCRHQIYLMVFFVTTVFETNQTVGGIKCKGSMYPGFMPRPTMCEIPLQPPFAEAATEKTQMEMNLFTWSVLQVNDTDKKFKETALKTFALACKNDLDQRALEFMEILANPQILTLALKYASKLDKRRLVGKLMDIATKLSDESEDLGVAEISTPEPATVKPVYRKLSLSAAKYSRNKAQKTQEVSTPVVLQKSHVENRTPSNTDHSNEEAVSESTINTQVSFKLLVIFTYPAHTLFIQESLFPEEEPKNPFLKSLKKQPVNTTPNPLSLTDRTAGVVFEKENKKNGETGEKRKLCDLESTKKGKQRKLDSFKFTKHS</sequence>
<evidence type="ECO:0000259" key="8">
    <source>
        <dbReference type="Pfam" id="PF20946"/>
    </source>
</evidence>
<feature type="repeat" description="WD" evidence="5">
    <location>
        <begin position="135"/>
        <end position="176"/>
    </location>
</feature>
<evidence type="ECO:0008006" key="12">
    <source>
        <dbReference type="Google" id="ProtNLM"/>
    </source>
</evidence>
<evidence type="ECO:0000259" key="9">
    <source>
        <dbReference type="Pfam" id="PF24817"/>
    </source>
</evidence>
<dbReference type="PROSITE" id="PS50294">
    <property type="entry name" value="WD_REPEATS_REGION"/>
    <property type="match status" value="1"/>
</dbReference>
<dbReference type="InterPro" id="IPR019775">
    <property type="entry name" value="WD40_repeat_CS"/>
</dbReference>
<dbReference type="GO" id="GO:0000278">
    <property type="term" value="P:mitotic cell cycle"/>
    <property type="evidence" value="ECO:0007669"/>
    <property type="project" value="TreeGrafter"/>
</dbReference>
<dbReference type="SUPFAM" id="SSF50978">
    <property type="entry name" value="WD40 repeat-like"/>
    <property type="match status" value="1"/>
</dbReference>
<dbReference type="InterPro" id="IPR057646">
    <property type="entry name" value="WD40_WDHD1_1st"/>
</dbReference>
<name>A0AAV8W159_9CUCU</name>
<dbReference type="PANTHER" id="PTHR19932">
    <property type="entry name" value="WD REPEAT AND HMG-BOX DNA BINDING PROTEIN"/>
    <property type="match status" value="1"/>
</dbReference>
<dbReference type="InterPro" id="IPR036322">
    <property type="entry name" value="WD40_repeat_dom_sf"/>
</dbReference>
<dbReference type="EMBL" id="JANEYG010000015">
    <property type="protein sequence ID" value="KAJ8920223.1"/>
    <property type="molecule type" value="Genomic_DNA"/>
</dbReference>
<evidence type="ECO:0000256" key="1">
    <source>
        <dbReference type="ARBA" id="ARBA00004123"/>
    </source>
</evidence>
<evidence type="ECO:0000256" key="4">
    <source>
        <dbReference type="ARBA" id="ARBA00023242"/>
    </source>
</evidence>
<feature type="region of interest" description="Disordered" evidence="6">
    <location>
        <begin position="828"/>
        <end position="847"/>
    </location>
</feature>
<dbReference type="GO" id="GO:0006281">
    <property type="term" value="P:DNA repair"/>
    <property type="evidence" value="ECO:0007669"/>
    <property type="project" value="TreeGrafter"/>
</dbReference>
<dbReference type="Pfam" id="PF20946">
    <property type="entry name" value="Ctf4_C"/>
    <property type="match status" value="1"/>
</dbReference>
<feature type="domain" description="WDHD1/CFT4 helical bundle" evidence="8">
    <location>
        <begin position="706"/>
        <end position="773"/>
    </location>
</feature>
<dbReference type="Pfam" id="PF12341">
    <property type="entry name" value="Mcl1_mid"/>
    <property type="match status" value="1"/>
</dbReference>
<dbReference type="GO" id="GO:0006261">
    <property type="term" value="P:DNA-templated DNA replication"/>
    <property type="evidence" value="ECO:0007669"/>
    <property type="project" value="TreeGrafter"/>
</dbReference>
<evidence type="ECO:0000256" key="3">
    <source>
        <dbReference type="ARBA" id="ARBA00022737"/>
    </source>
</evidence>
<dbReference type="PROSITE" id="PS00678">
    <property type="entry name" value="WD_REPEATS_1"/>
    <property type="match status" value="1"/>
</dbReference>
<reference evidence="10 11" key="1">
    <citation type="journal article" date="2023" name="Insect Mol. Biol.">
        <title>Genome sequencing provides insights into the evolution of gene families encoding plant cell wall-degrading enzymes in longhorned beetles.</title>
        <authorList>
            <person name="Shin N.R."/>
            <person name="Okamura Y."/>
            <person name="Kirsch R."/>
            <person name="Pauchet Y."/>
        </authorList>
    </citation>
    <scope>NUCLEOTIDE SEQUENCE [LARGE SCALE GENOMIC DNA]</scope>
    <source>
        <strain evidence="10">EAD_L_NR</strain>
    </source>
</reference>
<feature type="domain" description="WDHD1/CFT4 second beta-propeller" evidence="7">
    <location>
        <begin position="390"/>
        <end position="684"/>
    </location>
</feature>
<dbReference type="PROSITE" id="PS50082">
    <property type="entry name" value="WD_REPEATS_2"/>
    <property type="match status" value="2"/>
</dbReference>
<evidence type="ECO:0000313" key="11">
    <source>
        <dbReference type="Proteomes" id="UP001159042"/>
    </source>
</evidence>
<feature type="domain" description="WDHD1 first WD40" evidence="9">
    <location>
        <begin position="10"/>
        <end position="303"/>
    </location>
</feature>
<comment type="subcellular location">
    <subcellularLocation>
        <location evidence="1">Nucleus</location>
    </subcellularLocation>
</comment>
<dbReference type="GO" id="GO:0003682">
    <property type="term" value="F:chromatin binding"/>
    <property type="evidence" value="ECO:0007669"/>
    <property type="project" value="TreeGrafter"/>
</dbReference>
<dbReference type="Pfam" id="PF24817">
    <property type="entry name" value="WD40_WDHD1_1st"/>
    <property type="match status" value="1"/>
</dbReference>
<keyword evidence="2 5" id="KW-0853">WD repeat</keyword>
<organism evidence="10 11">
    <name type="scientific">Exocentrus adspersus</name>
    <dbReference type="NCBI Taxonomy" id="1586481"/>
    <lineage>
        <taxon>Eukaryota</taxon>
        <taxon>Metazoa</taxon>
        <taxon>Ecdysozoa</taxon>
        <taxon>Arthropoda</taxon>
        <taxon>Hexapoda</taxon>
        <taxon>Insecta</taxon>
        <taxon>Pterygota</taxon>
        <taxon>Neoptera</taxon>
        <taxon>Endopterygota</taxon>
        <taxon>Coleoptera</taxon>
        <taxon>Polyphaga</taxon>
        <taxon>Cucujiformia</taxon>
        <taxon>Chrysomeloidea</taxon>
        <taxon>Cerambycidae</taxon>
        <taxon>Lamiinae</taxon>
        <taxon>Acanthocinini</taxon>
        <taxon>Exocentrus</taxon>
    </lineage>
</organism>
<proteinExistence type="predicted"/>
<dbReference type="InterPro" id="IPR001680">
    <property type="entry name" value="WD40_rpt"/>
</dbReference>
<dbReference type="GO" id="GO:0043596">
    <property type="term" value="C:nuclear replication fork"/>
    <property type="evidence" value="ECO:0007669"/>
    <property type="project" value="TreeGrafter"/>
</dbReference>
<feature type="region of interest" description="Disordered" evidence="6">
    <location>
        <begin position="913"/>
        <end position="933"/>
    </location>
</feature>
<dbReference type="InterPro" id="IPR048591">
    <property type="entry name" value="WDHD1/CFT4_hel"/>
</dbReference>
<feature type="repeat" description="WD" evidence="5">
    <location>
        <begin position="10"/>
        <end position="42"/>
    </location>
</feature>
<keyword evidence="4" id="KW-0539">Nucleus</keyword>
<dbReference type="InterPro" id="IPR015943">
    <property type="entry name" value="WD40/YVTN_repeat-like_dom_sf"/>
</dbReference>
<dbReference type="InterPro" id="IPR022100">
    <property type="entry name" value="WDHD1/CFT4_beta-prop_2nd"/>
</dbReference>
<dbReference type="AlphaFoldDB" id="A0AAV8W159"/>
<evidence type="ECO:0000256" key="5">
    <source>
        <dbReference type="PROSITE-ProRule" id="PRU00221"/>
    </source>
</evidence>
<evidence type="ECO:0000259" key="7">
    <source>
        <dbReference type="Pfam" id="PF12341"/>
    </source>
</evidence>
<dbReference type="Proteomes" id="UP001159042">
    <property type="component" value="Unassembled WGS sequence"/>
</dbReference>
<dbReference type="PANTHER" id="PTHR19932:SF10">
    <property type="entry name" value="WD REPEAT AND HMG-BOX DNA-BINDING PROTEIN 1"/>
    <property type="match status" value="1"/>
</dbReference>
<evidence type="ECO:0000256" key="6">
    <source>
        <dbReference type="SAM" id="MobiDB-lite"/>
    </source>
</evidence>
<protein>
    <recommendedName>
        <fullName evidence="12">WD repeat and HMG-box DNA-binding protein 1</fullName>
    </recommendedName>
</protein>
<evidence type="ECO:0000256" key="2">
    <source>
        <dbReference type="ARBA" id="ARBA00022574"/>
    </source>
</evidence>
<keyword evidence="3" id="KW-0677">Repeat</keyword>
<keyword evidence="11" id="KW-1185">Reference proteome</keyword>